<dbReference type="EMBL" id="JAFCMP010000551">
    <property type="protein sequence ID" value="KAG5175346.1"/>
    <property type="molecule type" value="Genomic_DNA"/>
</dbReference>
<proteinExistence type="inferred from homology"/>
<keyword evidence="4 9" id="KW-0812">Transmembrane</keyword>
<dbReference type="PROSITE" id="PS50920">
    <property type="entry name" value="SOLCAR"/>
    <property type="match status" value="2"/>
</dbReference>
<dbReference type="OrthoDB" id="14252at2759"/>
<dbReference type="Proteomes" id="UP000664859">
    <property type="component" value="Unassembled WGS sequence"/>
</dbReference>
<evidence type="ECO:0000256" key="8">
    <source>
        <dbReference type="ARBA" id="ARBA00023136"/>
    </source>
</evidence>
<evidence type="ECO:0000313" key="12">
    <source>
        <dbReference type="Proteomes" id="UP000664859"/>
    </source>
</evidence>
<name>A0A836C8G7_9STRA</name>
<evidence type="ECO:0000256" key="1">
    <source>
        <dbReference type="ARBA" id="ARBA00004225"/>
    </source>
</evidence>
<dbReference type="PANTHER" id="PTHR45624:SF10">
    <property type="entry name" value="SLC (SOLUTE CARRIER) HOMOLOG"/>
    <property type="match status" value="1"/>
</dbReference>
<dbReference type="GO" id="GO:0031966">
    <property type="term" value="C:mitochondrial membrane"/>
    <property type="evidence" value="ECO:0007669"/>
    <property type="project" value="UniProtKB-SubCell"/>
</dbReference>
<organism evidence="11 12">
    <name type="scientific">Tribonema minus</name>
    <dbReference type="NCBI Taxonomy" id="303371"/>
    <lineage>
        <taxon>Eukaryota</taxon>
        <taxon>Sar</taxon>
        <taxon>Stramenopiles</taxon>
        <taxon>Ochrophyta</taxon>
        <taxon>PX clade</taxon>
        <taxon>Xanthophyceae</taxon>
        <taxon>Tribonematales</taxon>
        <taxon>Tribonemataceae</taxon>
        <taxon>Tribonema</taxon>
    </lineage>
</organism>
<evidence type="ECO:0000256" key="3">
    <source>
        <dbReference type="ARBA" id="ARBA00022448"/>
    </source>
</evidence>
<sequence length="249" mass="26650">MCSEFTLQTLLPLNHAQVKSLYRGLASPVLGYGVLFAMSFSANGQALRYLRNRDGRAANAPASVAEMTLAGAWAGAVQAPARQVFERVKGVMQVRNGAGGKAPYSWSGACLVDLVRTEGVQMGLFRGMGSQFIREVPQFALYYPAYDVAKRAILPADGHISPIHMLLAGGIAGTVQWLPPIYNIDVLKTKIQTAAPGTYKSIADAARKTVATEGTKGLFRGLGPSLVRAFPLHATIFAGYELTMAHLHS</sequence>
<evidence type="ECO:0000256" key="5">
    <source>
        <dbReference type="ARBA" id="ARBA00022737"/>
    </source>
</evidence>
<evidence type="ECO:0000256" key="4">
    <source>
        <dbReference type="ARBA" id="ARBA00022692"/>
    </source>
</evidence>
<dbReference type="GO" id="GO:0022857">
    <property type="term" value="F:transmembrane transporter activity"/>
    <property type="evidence" value="ECO:0007669"/>
    <property type="project" value="TreeGrafter"/>
</dbReference>
<evidence type="ECO:0000256" key="9">
    <source>
        <dbReference type="PROSITE-ProRule" id="PRU00282"/>
    </source>
</evidence>
<dbReference type="AlphaFoldDB" id="A0A836C8G7"/>
<evidence type="ECO:0000256" key="2">
    <source>
        <dbReference type="ARBA" id="ARBA00006375"/>
    </source>
</evidence>
<keyword evidence="3 10" id="KW-0813">Transport</keyword>
<comment type="caution">
    <text evidence="11">The sequence shown here is derived from an EMBL/GenBank/DDBJ whole genome shotgun (WGS) entry which is preliminary data.</text>
</comment>
<comment type="similarity">
    <text evidence="2 10">Belongs to the mitochondrial carrier (TC 2.A.29) family.</text>
</comment>
<keyword evidence="12" id="KW-1185">Reference proteome</keyword>
<gene>
    <name evidence="11" type="ORF">JKP88DRAFT_172452</name>
</gene>
<evidence type="ECO:0000313" key="11">
    <source>
        <dbReference type="EMBL" id="KAG5175346.1"/>
    </source>
</evidence>
<dbReference type="InterPro" id="IPR023395">
    <property type="entry name" value="MCP_dom_sf"/>
</dbReference>
<keyword evidence="7" id="KW-0496">Mitochondrion</keyword>
<evidence type="ECO:0000256" key="10">
    <source>
        <dbReference type="RuleBase" id="RU000488"/>
    </source>
</evidence>
<keyword evidence="8 9" id="KW-0472">Membrane</keyword>
<dbReference type="PANTHER" id="PTHR45624">
    <property type="entry name" value="MITOCHONDRIAL BASIC AMINO ACIDS TRANSPORTER-RELATED"/>
    <property type="match status" value="1"/>
</dbReference>
<evidence type="ECO:0000256" key="7">
    <source>
        <dbReference type="ARBA" id="ARBA00023128"/>
    </source>
</evidence>
<reference evidence="11" key="1">
    <citation type="submission" date="2021-02" db="EMBL/GenBank/DDBJ databases">
        <title>First Annotated Genome of the Yellow-green Alga Tribonema minus.</title>
        <authorList>
            <person name="Mahan K.M."/>
        </authorList>
    </citation>
    <scope>NUCLEOTIDE SEQUENCE</scope>
    <source>
        <strain evidence="11">UTEX B ZZ1240</strain>
    </source>
</reference>
<keyword evidence="5" id="KW-0677">Repeat</keyword>
<comment type="subcellular location">
    <subcellularLocation>
        <location evidence="1">Mitochondrion membrane</location>
        <topology evidence="1">Multi-pass membrane protein</topology>
    </subcellularLocation>
</comment>
<feature type="repeat" description="Solcar" evidence="9">
    <location>
        <begin position="62"/>
        <end position="152"/>
    </location>
</feature>
<dbReference type="Gene3D" id="1.50.40.10">
    <property type="entry name" value="Mitochondrial carrier domain"/>
    <property type="match status" value="1"/>
</dbReference>
<evidence type="ECO:0000256" key="6">
    <source>
        <dbReference type="ARBA" id="ARBA00022989"/>
    </source>
</evidence>
<dbReference type="InterPro" id="IPR050567">
    <property type="entry name" value="Mitochondrial_Carrier"/>
</dbReference>
<dbReference type="InterPro" id="IPR018108">
    <property type="entry name" value="MCP_transmembrane"/>
</dbReference>
<dbReference type="Pfam" id="PF00153">
    <property type="entry name" value="Mito_carr"/>
    <property type="match status" value="2"/>
</dbReference>
<protein>
    <submittedName>
        <fullName evidence="11">Carnitine/acylcarnitine carrier protein</fullName>
    </submittedName>
</protein>
<keyword evidence="6" id="KW-1133">Transmembrane helix</keyword>
<dbReference type="SUPFAM" id="SSF103506">
    <property type="entry name" value="Mitochondrial carrier"/>
    <property type="match status" value="1"/>
</dbReference>
<accession>A0A836C8G7</accession>
<feature type="repeat" description="Solcar" evidence="9">
    <location>
        <begin position="160"/>
        <end position="246"/>
    </location>
</feature>